<gene>
    <name evidence="1" type="ORF">LTS18_007591</name>
</gene>
<protein>
    <submittedName>
        <fullName evidence="1">Uncharacterized protein</fullName>
    </submittedName>
</protein>
<comment type="caution">
    <text evidence="1">The sequence shown here is derived from an EMBL/GenBank/DDBJ whole genome shotgun (WGS) entry which is preliminary data.</text>
</comment>
<sequence>NTFSIPDIPSKPCLLLCPHMTFLSLAFLRKAFAVPDLTPKRLYNLKVPAGQGQQLIPWNDEMNDTCVFRKLNRTALGVEFSDDHMPYSTLRPRLLNFGEVTGIALPGLGTGFISDAQRNLCLMHAPNSTVFQRNYLSRHITADTHSAYRGLPPQVAIMRYATGLTRTIDKRRPRHLTAAQEDQAQGHPNVQKLLQKKNELKDWMKRDGRTITSYEGTQLHDEYDKKKQAYEREYEFQKKAFLNELKKKFEKEQAVIDIQNQIHGLELKMNDLATDTDKVLLPKRLRAIDALFAFATSSPEEERSRRVRVVDMLVALGQMQDGHQYPSVLSMGKRSLERNMY</sequence>
<feature type="non-terminal residue" evidence="1">
    <location>
        <position position="1"/>
    </location>
</feature>
<organism evidence="1 2">
    <name type="scientific">Coniosporium uncinatum</name>
    <dbReference type="NCBI Taxonomy" id="93489"/>
    <lineage>
        <taxon>Eukaryota</taxon>
        <taxon>Fungi</taxon>
        <taxon>Dikarya</taxon>
        <taxon>Ascomycota</taxon>
        <taxon>Pezizomycotina</taxon>
        <taxon>Dothideomycetes</taxon>
        <taxon>Dothideomycetes incertae sedis</taxon>
        <taxon>Coniosporium</taxon>
    </lineage>
</organism>
<evidence type="ECO:0000313" key="2">
    <source>
        <dbReference type="Proteomes" id="UP001186974"/>
    </source>
</evidence>
<dbReference type="EMBL" id="JAWDJW010008255">
    <property type="protein sequence ID" value="KAK3060831.1"/>
    <property type="molecule type" value="Genomic_DNA"/>
</dbReference>
<accession>A0ACC3D2E3</accession>
<name>A0ACC3D2E3_9PEZI</name>
<evidence type="ECO:0000313" key="1">
    <source>
        <dbReference type="EMBL" id="KAK3060831.1"/>
    </source>
</evidence>
<proteinExistence type="predicted"/>
<reference evidence="1" key="1">
    <citation type="submission" date="2024-09" db="EMBL/GenBank/DDBJ databases">
        <title>Black Yeasts Isolated from many extreme environments.</title>
        <authorList>
            <person name="Coleine C."/>
            <person name="Stajich J.E."/>
            <person name="Selbmann L."/>
        </authorList>
    </citation>
    <scope>NUCLEOTIDE SEQUENCE</scope>
    <source>
        <strain evidence="1">CCFEE 5737</strain>
    </source>
</reference>
<dbReference type="Proteomes" id="UP001186974">
    <property type="component" value="Unassembled WGS sequence"/>
</dbReference>
<keyword evidence="2" id="KW-1185">Reference proteome</keyword>